<dbReference type="Proteomes" id="UP001500751">
    <property type="component" value="Unassembled WGS sequence"/>
</dbReference>
<accession>A0ABN2TVX3</accession>
<name>A0ABN2TVX3_9ACTN</name>
<comment type="caution">
    <text evidence="2">The sequence shown here is derived from an EMBL/GenBank/DDBJ whole genome shotgun (WGS) entry which is preliminary data.</text>
</comment>
<organism evidence="2 3">
    <name type="scientific">Catenulispora yoronensis</name>
    <dbReference type="NCBI Taxonomy" id="450799"/>
    <lineage>
        <taxon>Bacteria</taxon>
        <taxon>Bacillati</taxon>
        <taxon>Actinomycetota</taxon>
        <taxon>Actinomycetes</taxon>
        <taxon>Catenulisporales</taxon>
        <taxon>Catenulisporaceae</taxon>
        <taxon>Catenulispora</taxon>
    </lineage>
</organism>
<keyword evidence="3" id="KW-1185">Reference proteome</keyword>
<dbReference type="RefSeq" id="WP_344665225.1">
    <property type="nucleotide sequence ID" value="NZ_BAAAQN010000008.1"/>
</dbReference>
<gene>
    <name evidence="2" type="ORF">GCM10009839_19850</name>
</gene>
<evidence type="ECO:0008006" key="4">
    <source>
        <dbReference type="Google" id="ProtNLM"/>
    </source>
</evidence>
<protein>
    <recommendedName>
        <fullName evidence="4">PknH-like extracellular domain-containing protein</fullName>
    </recommendedName>
</protein>
<feature type="region of interest" description="Disordered" evidence="1">
    <location>
        <begin position="1"/>
        <end position="31"/>
    </location>
</feature>
<evidence type="ECO:0000313" key="3">
    <source>
        <dbReference type="Proteomes" id="UP001500751"/>
    </source>
</evidence>
<evidence type="ECO:0000313" key="2">
    <source>
        <dbReference type="EMBL" id="GAA2022451.1"/>
    </source>
</evidence>
<proteinExistence type="predicted"/>
<evidence type="ECO:0000256" key="1">
    <source>
        <dbReference type="SAM" id="MobiDB-lite"/>
    </source>
</evidence>
<sequence length="176" mass="17701">MLGIGPTLPAGWQAQTTHEQDSGPTATAPEPSLVSADDCNYLISDGLDLAKGLSVAAASEPVSSSSASAGVVLHAYRPGDAAKSLAQVRQNLASACNGFTVMRMGGVVDVDVSATPVPGLGDEALLVKVAPKGPYIQQEDLVVRHGNLTINLSANNALTAMPDLSPVAAALVAGMG</sequence>
<reference evidence="3" key="1">
    <citation type="journal article" date="2019" name="Int. J. Syst. Evol. Microbiol.">
        <title>The Global Catalogue of Microorganisms (GCM) 10K type strain sequencing project: providing services to taxonomists for standard genome sequencing and annotation.</title>
        <authorList>
            <consortium name="The Broad Institute Genomics Platform"/>
            <consortium name="The Broad Institute Genome Sequencing Center for Infectious Disease"/>
            <person name="Wu L."/>
            <person name="Ma J."/>
        </authorList>
    </citation>
    <scope>NUCLEOTIDE SEQUENCE [LARGE SCALE GENOMIC DNA]</scope>
    <source>
        <strain evidence="3">JCM 16014</strain>
    </source>
</reference>
<feature type="compositionally biased region" description="Polar residues" evidence="1">
    <location>
        <begin position="13"/>
        <end position="25"/>
    </location>
</feature>
<dbReference type="EMBL" id="BAAAQN010000008">
    <property type="protein sequence ID" value="GAA2022451.1"/>
    <property type="molecule type" value="Genomic_DNA"/>
</dbReference>